<evidence type="ECO:0000256" key="1">
    <source>
        <dbReference type="SAM" id="MobiDB-lite"/>
    </source>
</evidence>
<feature type="compositionally biased region" description="Basic and acidic residues" evidence="1">
    <location>
        <begin position="96"/>
        <end position="106"/>
    </location>
</feature>
<keyword evidence="3" id="KW-1185">Reference proteome</keyword>
<protein>
    <submittedName>
        <fullName evidence="2">Uncharacterized protein</fullName>
    </submittedName>
</protein>
<sequence length="233" mass="25795">MHAVFLPARVMPRTGMDDVATEDKENGDETGQKQDVFVNFNVSPKCKVMKSYKFCRTCGCAEITGAWGNGSVVKVSSTAQNTQHSSSVQSLVAEDPSVRQSDREVGRPACENHTTMKAILKVVQGHVHTCTLQALGIHDAIIPQDIMLTASKDILFTKPQSAGSKAMTPLPPSPRTDTEDKVRCDIRRQRIHRWIAFVSVLATFPFVPSLKKAPDKPRHLPSYSTMCLRKFQN</sequence>
<comment type="caution">
    <text evidence="2">The sequence shown here is derived from an EMBL/GenBank/DDBJ whole genome shotgun (WGS) entry which is preliminary data.</text>
</comment>
<dbReference type="Proteomes" id="UP000092124">
    <property type="component" value="Unassembled WGS sequence"/>
</dbReference>
<organism evidence="2 3">
    <name type="scientific">Neotoma lepida</name>
    <name type="common">Desert woodrat</name>
    <dbReference type="NCBI Taxonomy" id="56216"/>
    <lineage>
        <taxon>Eukaryota</taxon>
        <taxon>Metazoa</taxon>
        <taxon>Chordata</taxon>
        <taxon>Craniata</taxon>
        <taxon>Vertebrata</taxon>
        <taxon>Euteleostomi</taxon>
        <taxon>Mammalia</taxon>
        <taxon>Eutheria</taxon>
        <taxon>Euarchontoglires</taxon>
        <taxon>Glires</taxon>
        <taxon>Rodentia</taxon>
        <taxon>Myomorpha</taxon>
        <taxon>Muroidea</taxon>
        <taxon>Cricetidae</taxon>
        <taxon>Neotominae</taxon>
        <taxon>Neotoma</taxon>
    </lineage>
</organism>
<feature type="region of interest" description="Disordered" evidence="1">
    <location>
        <begin position="83"/>
        <end position="108"/>
    </location>
</feature>
<evidence type="ECO:0000313" key="3">
    <source>
        <dbReference type="Proteomes" id="UP000092124"/>
    </source>
</evidence>
<accession>A0A1A6FUK3</accession>
<evidence type="ECO:0000313" key="2">
    <source>
        <dbReference type="EMBL" id="OBS57636.1"/>
    </source>
</evidence>
<gene>
    <name evidence="2" type="ORF">A6R68_11239</name>
</gene>
<feature type="region of interest" description="Disordered" evidence="1">
    <location>
        <begin position="161"/>
        <end position="180"/>
    </location>
</feature>
<reference evidence="2 3" key="1">
    <citation type="submission" date="2016-06" db="EMBL/GenBank/DDBJ databases">
        <title>The Draft Genome Sequence and Annotation of the Desert Woodrat Neotoma lepida.</title>
        <authorList>
            <person name="Campbell M."/>
            <person name="Oakeson K.F."/>
            <person name="Yandell M."/>
            <person name="Halpert J.R."/>
            <person name="Dearing D."/>
        </authorList>
    </citation>
    <scope>NUCLEOTIDE SEQUENCE [LARGE SCALE GENOMIC DNA]</scope>
    <source>
        <strain evidence="2">417</strain>
        <tissue evidence="2">Liver</tissue>
    </source>
</reference>
<name>A0A1A6FUK3_NEOLE</name>
<proteinExistence type="predicted"/>
<dbReference type="EMBL" id="LZPO01117037">
    <property type="protein sequence ID" value="OBS57636.1"/>
    <property type="molecule type" value="Genomic_DNA"/>
</dbReference>
<dbReference type="AlphaFoldDB" id="A0A1A6FUK3"/>